<dbReference type="SUPFAM" id="SSF51735">
    <property type="entry name" value="NAD(P)-binding Rossmann-fold domains"/>
    <property type="match status" value="2"/>
</dbReference>
<dbReference type="InterPro" id="IPR020806">
    <property type="entry name" value="PKS_PP-bd"/>
</dbReference>
<evidence type="ECO:0000259" key="22">
    <source>
        <dbReference type="PROSITE" id="PS50075"/>
    </source>
</evidence>
<dbReference type="InterPro" id="IPR014031">
    <property type="entry name" value="Ketoacyl_synth_C"/>
</dbReference>
<evidence type="ECO:0000256" key="16">
    <source>
        <dbReference type="ARBA" id="ARBA00066974"/>
    </source>
</evidence>
<evidence type="ECO:0000256" key="19">
    <source>
        <dbReference type="ARBA" id="ARBA00078169"/>
    </source>
</evidence>
<organism evidence="24 25">
    <name type="scientific">Hyella patelloides LEGE 07179</name>
    <dbReference type="NCBI Taxonomy" id="945734"/>
    <lineage>
        <taxon>Bacteria</taxon>
        <taxon>Bacillati</taxon>
        <taxon>Cyanobacteriota</taxon>
        <taxon>Cyanophyceae</taxon>
        <taxon>Pleurocapsales</taxon>
        <taxon>Hyellaceae</taxon>
        <taxon>Hyella</taxon>
    </lineage>
</organism>
<dbReference type="Gene3D" id="3.40.366.10">
    <property type="entry name" value="Malonyl-Coenzyme A Acyl Carrier Protein, domain 2"/>
    <property type="match status" value="1"/>
</dbReference>
<dbReference type="InterPro" id="IPR016035">
    <property type="entry name" value="Acyl_Trfase/lysoPLipase"/>
</dbReference>
<dbReference type="SMART" id="SM00827">
    <property type="entry name" value="PKS_AT"/>
    <property type="match status" value="1"/>
</dbReference>
<comment type="catalytic activity">
    <reaction evidence="12">
        <text>19-(4-hydroxyphenyl)nonadecanoyl-[(phenol)carboxyphthiodiolenone synthase] + 2 (S)-methylmalonyl-CoA + 3 malonyl-CoA + 5 NADPH + 10 H(+) = C37-(phenol)carboxyphthiodiolenone-[(phenol)carboxyphthiodiolenone synthase] + 5 CO2 + 5 NADP(+) + 5 CoA + 2 H2O</text>
        <dbReference type="Rhea" id="RHEA:57760"/>
        <dbReference type="Rhea" id="RHEA-COMP:14273"/>
        <dbReference type="Rhea" id="RHEA-COMP:14990"/>
        <dbReference type="ChEBI" id="CHEBI:15377"/>
        <dbReference type="ChEBI" id="CHEBI:15378"/>
        <dbReference type="ChEBI" id="CHEBI:16526"/>
        <dbReference type="ChEBI" id="CHEBI:57287"/>
        <dbReference type="ChEBI" id="CHEBI:57327"/>
        <dbReference type="ChEBI" id="CHEBI:57384"/>
        <dbReference type="ChEBI" id="CHEBI:57783"/>
        <dbReference type="ChEBI" id="CHEBI:58349"/>
        <dbReference type="ChEBI" id="CHEBI:133301"/>
        <dbReference type="ChEBI" id="CHEBI:142260"/>
        <dbReference type="EC" id="2.3.1.292"/>
    </reaction>
</comment>
<dbReference type="GO" id="GO:0006633">
    <property type="term" value="P:fatty acid biosynthetic process"/>
    <property type="evidence" value="ECO:0007669"/>
    <property type="project" value="InterPro"/>
</dbReference>
<evidence type="ECO:0000259" key="23">
    <source>
        <dbReference type="PROSITE" id="PS52004"/>
    </source>
</evidence>
<keyword evidence="6" id="KW-0276">Fatty acid metabolism</keyword>
<proteinExistence type="predicted"/>
<evidence type="ECO:0000256" key="15">
    <source>
        <dbReference type="ARBA" id="ARBA00058455"/>
    </source>
</evidence>
<dbReference type="FunFam" id="3.40.47.10:FF:000042">
    <property type="entry name" value="Polyketide synthase Pks13"/>
    <property type="match status" value="1"/>
</dbReference>
<evidence type="ECO:0000256" key="13">
    <source>
        <dbReference type="ARBA" id="ARBA00052119"/>
    </source>
</evidence>
<reference evidence="24 25" key="1">
    <citation type="submission" date="2019-01" db="EMBL/GenBank/DDBJ databases">
        <authorList>
            <person name="Brito A."/>
        </authorList>
    </citation>
    <scope>NUCLEOTIDE SEQUENCE [LARGE SCALE GENOMIC DNA]</scope>
    <source>
        <strain evidence="24">1</strain>
    </source>
</reference>
<dbReference type="Gene3D" id="3.40.50.1820">
    <property type="entry name" value="alpha/beta hydrolase"/>
    <property type="match status" value="1"/>
</dbReference>
<evidence type="ECO:0000256" key="6">
    <source>
        <dbReference type="ARBA" id="ARBA00022832"/>
    </source>
</evidence>
<evidence type="ECO:0000256" key="9">
    <source>
        <dbReference type="ARBA" id="ARBA00023098"/>
    </source>
</evidence>
<evidence type="ECO:0000256" key="12">
    <source>
        <dbReference type="ARBA" id="ARBA00051971"/>
    </source>
</evidence>
<comment type="function">
    <text evidence="15">Part of the PpsABCDE complex involved in the biosynthesis of the lipid core common to phthiocerols and phenolphthiocerols by successive additions of malonyl-CoA or methylmalonyl-CoA extender units. PpsA can accept as substrate the activated forms of either icosanoyl (C20), docosanoyl (C22) or lignoceroyl (C24) groups from FadD26, or a (4-hydroxyphenyl)-C17 or (4-hydroxyphenyl)-C19 fatty acyl from FadD29. PpsA initiates the biosynthesis and extends its substrate using a malonyl-CoA extender unit. The PpsB and PpsC proteins add the second and third malonyl-CoA extender units. PpsD adds an (R)-methylmalonyl unit and PpsE adds a second (R)-methylmalonyl unit. The incorporation of the methylmalonyl units results in formation of two branched methyl groups in the elongated product.</text>
</comment>
<feature type="domain" description="Carrier" evidence="22">
    <location>
        <begin position="1459"/>
        <end position="1534"/>
    </location>
</feature>
<comment type="cofactor">
    <cofactor evidence="2">
        <name>pantetheine 4'-phosphate</name>
        <dbReference type="ChEBI" id="CHEBI:47942"/>
    </cofactor>
</comment>
<evidence type="ECO:0000256" key="14">
    <source>
        <dbReference type="ARBA" id="ARBA00052745"/>
    </source>
</evidence>
<dbReference type="Gene3D" id="3.30.70.3290">
    <property type="match status" value="1"/>
</dbReference>
<feature type="compositionally biased region" description="Polar residues" evidence="21">
    <location>
        <begin position="1431"/>
        <end position="1447"/>
    </location>
</feature>
<evidence type="ECO:0000256" key="5">
    <source>
        <dbReference type="ARBA" id="ARBA00022679"/>
    </source>
</evidence>
<dbReference type="InterPro" id="IPR014030">
    <property type="entry name" value="Ketoacyl_synth_N"/>
</dbReference>
<dbReference type="InterPro" id="IPR020841">
    <property type="entry name" value="PKS_Beta-ketoAc_synthase_dom"/>
</dbReference>
<accession>A0A563VNF2</accession>
<dbReference type="InterPro" id="IPR014043">
    <property type="entry name" value="Acyl_transferase_dom"/>
</dbReference>
<dbReference type="SUPFAM" id="SSF47336">
    <property type="entry name" value="ACP-like"/>
    <property type="match status" value="1"/>
</dbReference>
<comment type="catalytic activity">
    <reaction evidence="14">
        <text>icosanoyl-[(phenol)carboxyphthiodiolenone synthase] + 2 (S)-methylmalonyl-CoA + 3 malonyl-CoA + 5 NADPH + 10 H(+) = C32-carboxyphthiodiolenone-[(phenol)carboxyphthiodiolenone synthase] + 5 CO2 + 5 NADP(+) + 5 CoA + 2 H2O</text>
        <dbReference type="Rhea" id="RHEA:57748"/>
        <dbReference type="Rhea" id="RHEA-COMP:14985"/>
        <dbReference type="Rhea" id="RHEA-COMP:14986"/>
        <dbReference type="ChEBI" id="CHEBI:15377"/>
        <dbReference type="ChEBI" id="CHEBI:15378"/>
        <dbReference type="ChEBI" id="CHEBI:16526"/>
        <dbReference type="ChEBI" id="CHEBI:57287"/>
        <dbReference type="ChEBI" id="CHEBI:57327"/>
        <dbReference type="ChEBI" id="CHEBI:57384"/>
        <dbReference type="ChEBI" id="CHEBI:57783"/>
        <dbReference type="ChEBI" id="CHEBI:58349"/>
        <dbReference type="ChEBI" id="CHEBI:87848"/>
        <dbReference type="ChEBI" id="CHEBI:142236"/>
        <dbReference type="EC" id="2.3.1.292"/>
    </reaction>
</comment>
<dbReference type="InterPro" id="IPR036291">
    <property type="entry name" value="NAD(P)-bd_dom_sf"/>
</dbReference>
<dbReference type="Pfam" id="PF00550">
    <property type="entry name" value="PP-binding"/>
    <property type="match status" value="1"/>
</dbReference>
<dbReference type="InterPro" id="IPR016036">
    <property type="entry name" value="Malonyl_transacylase_ACP-bd"/>
</dbReference>
<dbReference type="InterPro" id="IPR049490">
    <property type="entry name" value="C883_1060-like_KR_N"/>
</dbReference>
<evidence type="ECO:0000313" key="24">
    <source>
        <dbReference type="EMBL" id="VEP12990.1"/>
    </source>
</evidence>
<dbReference type="PANTHER" id="PTHR43775">
    <property type="entry name" value="FATTY ACID SYNTHASE"/>
    <property type="match status" value="1"/>
</dbReference>
<comment type="cofactor">
    <cofactor evidence="1">
        <name>NADP(+)</name>
        <dbReference type="ChEBI" id="CHEBI:58349"/>
    </cofactor>
</comment>
<dbReference type="SMART" id="SM00822">
    <property type="entry name" value="PKS_KR"/>
    <property type="match status" value="1"/>
</dbReference>
<evidence type="ECO:0000256" key="4">
    <source>
        <dbReference type="ARBA" id="ARBA00022553"/>
    </source>
</evidence>
<dbReference type="PANTHER" id="PTHR43775:SF51">
    <property type="entry name" value="INACTIVE PHENOLPHTHIOCEROL SYNTHESIS POLYKETIDE SYNTHASE TYPE I PKS1-RELATED"/>
    <property type="match status" value="1"/>
</dbReference>
<dbReference type="SMART" id="SM00823">
    <property type="entry name" value="PKS_PP"/>
    <property type="match status" value="1"/>
</dbReference>
<keyword evidence="10" id="KW-0511">Multifunctional enzyme</keyword>
<evidence type="ECO:0000256" key="3">
    <source>
        <dbReference type="ARBA" id="ARBA00022450"/>
    </source>
</evidence>
<dbReference type="InterPro" id="IPR018201">
    <property type="entry name" value="Ketoacyl_synth_AS"/>
</dbReference>
<dbReference type="Gene3D" id="3.40.47.10">
    <property type="match status" value="1"/>
</dbReference>
<sequence length="1578" mass="173371">MNEIAITGMVGRFPGAENIEEFWDNLQNGVEAIAPLSDTDLKNAGVSSQVYEQHHYIKVASALKRDIGEFDAGFFGFSPREAEILDPQQRFFLEGAWSALENAGYIPGETLERVGVFAGVGRNTYLLFNLLSNLDLINSVGAFQTLISNDKDFLATRGSYCLDLNGPSVTVQTACSTSLVAVHFACQSLLSGECDLAIAGGVSLKVPHKAGYLYQKGGIYSPDGHCRSFDAEAKGTVGGSGMAIVVLKRCEDAISDRDTIHAVIKGSAINNDGSLKVGYTAPSVDGQAQAIAEALAMAEVDPETIAYVEAHGTATPLGDPIEIKALTQAFKSQKRGFCAIGSVKSNVGHLDAAAGTTGLIKTVLALKNQQIPPSLHFKQPNPEINFVESPFYVSNSLTEWKKTTFPRRAGVSSFGIGGTNAHVVLEEAPVRLPGSNSRLWQGLFLSAKTESALQKVTSNLSKHLQAHPELNLADVAYTLQTGRKAFPYRYTLLCQDRSEAIKSLSAFASSPHHGENQNSTRTSYCETLDPPVVFLFPGQGTQYPNMGRELYESETVFRTQIDRLCELLKPLLGLDLRSLLYPDQETPEIAQQLQQTAYAQPAIFIIEYALACLWQAWGIKPQAMMGHSIGEYVAAAIAGVFSPADALKLVVKRGQLMQQLPVGAMLSVALIPEAVTPMLAKNLSIAAINAPELCTISGEIETIASLQTQLEQQGISCRRLQTSHAFHSAMMNPAVELFAEVVANVELNEPQMPFISNVTGTWTSSLQATDPQYWATHLRQTVRFADGIEQISQTENNVFLEVGPGRTLSTLVRQQMSHQARTHCINSLRHPQEKTSDIAYILDAIAQLWLTGVNLDWSKFYANQQRDRIPLPTYPFERQRYWIEPQHTPTPPIQSPVLRKPENLSDWFYTLSWKQSYLPRKRQNETESAIWLIFADNEGLGEALAKQVKQLGQTAIMVRIAKEFAQQEENTYGIAPDIPENYEQLVKALGDRLPQQIVHLWSFSTIENSQRVLTQGFYSLLYLAQALGTQASDIPLQIVAIASQIYDITGTESLCPEKATLQGMCRVIPQEYPQLTCRSIELELPTFPLVSGADLTQDWNQAIAQILQRELNISTSEPVIAYRGDRRWIPTFEAIPLLATEEIPACLKPGGVYLVTGGLGGIGLNLAEYLARTCQAKLILVSRSGLPDRQDWQDILSDEAEELRELNHKTPKEATSKSNRSASVIRQVLNLESLGAEVLVIGADVCDRAQMQRAIEQAQTRFGEVNGVIHSAGIPGGGIIQLKTPELANRVLSAKVAGTRILDELFAHYPLDFMILNSSVSSLVGGAGYSDYCAANAFLDTFARERTLRTKQLTLAINWDTWQTVGMAVNTAVPELLRQRRKRNLELGISPTEGMEAFARTLESGLSQVIVSTKDLELLKQSYEAQSLEAKSTQLEISRPQKQSQPTHPRPNLSVPYLAPRNEEEGKLAEIWQELLGIQSVGVRDNFFELGGHSLLAIQVVSRTQEIFGCEFSLSSLFEMPTIADLAAVLTKTSSLKQPTAIQQTSQNNTEQLLNELHQLSQGEVDSLLSNLLSNRDA</sequence>
<dbReference type="GO" id="GO:0004312">
    <property type="term" value="F:fatty acid synthase activity"/>
    <property type="evidence" value="ECO:0007669"/>
    <property type="project" value="TreeGrafter"/>
</dbReference>
<evidence type="ECO:0000256" key="17">
    <source>
        <dbReference type="ARBA" id="ARBA00073623"/>
    </source>
</evidence>
<keyword evidence="8" id="KW-0560">Oxidoreductase</keyword>
<dbReference type="FunFam" id="1.10.1200.10:FF:000005">
    <property type="entry name" value="Nonribosomal peptide synthetase 1"/>
    <property type="match status" value="1"/>
</dbReference>
<evidence type="ECO:0000256" key="21">
    <source>
        <dbReference type="SAM" id="MobiDB-lite"/>
    </source>
</evidence>
<name>A0A563VNF2_9CYAN</name>
<dbReference type="InterPro" id="IPR009081">
    <property type="entry name" value="PP-bd_ACP"/>
</dbReference>
<dbReference type="CDD" id="cd00833">
    <property type="entry name" value="PKS"/>
    <property type="match status" value="1"/>
</dbReference>
<dbReference type="PROSITE" id="PS50075">
    <property type="entry name" value="CARRIER"/>
    <property type="match status" value="1"/>
</dbReference>
<dbReference type="Gene3D" id="3.40.50.720">
    <property type="entry name" value="NAD(P)-binding Rossmann-like Domain"/>
    <property type="match status" value="1"/>
</dbReference>
<evidence type="ECO:0000256" key="11">
    <source>
        <dbReference type="ARBA" id="ARBA00050973"/>
    </source>
</evidence>
<dbReference type="Pfam" id="PF08659">
    <property type="entry name" value="KR"/>
    <property type="match status" value="1"/>
</dbReference>
<dbReference type="SMART" id="SM00825">
    <property type="entry name" value="PKS_KS"/>
    <property type="match status" value="1"/>
</dbReference>
<keyword evidence="25" id="KW-1185">Reference proteome</keyword>
<dbReference type="Proteomes" id="UP000320055">
    <property type="component" value="Unassembled WGS sequence"/>
</dbReference>
<keyword evidence="9" id="KW-0443">Lipid metabolism</keyword>
<evidence type="ECO:0000256" key="7">
    <source>
        <dbReference type="ARBA" id="ARBA00022857"/>
    </source>
</evidence>
<evidence type="ECO:0000256" key="1">
    <source>
        <dbReference type="ARBA" id="ARBA00001937"/>
    </source>
</evidence>
<evidence type="ECO:0000256" key="2">
    <source>
        <dbReference type="ARBA" id="ARBA00001957"/>
    </source>
</evidence>
<dbReference type="CDD" id="cd08953">
    <property type="entry name" value="KR_2_SDR_x"/>
    <property type="match status" value="1"/>
</dbReference>
<dbReference type="InterPro" id="IPR029058">
    <property type="entry name" value="AB_hydrolase_fold"/>
</dbReference>
<dbReference type="PROSITE" id="PS52004">
    <property type="entry name" value="KS3_2"/>
    <property type="match status" value="1"/>
</dbReference>
<dbReference type="SUPFAM" id="SSF53901">
    <property type="entry name" value="Thiolase-like"/>
    <property type="match status" value="1"/>
</dbReference>
<dbReference type="SUPFAM" id="SSF52151">
    <property type="entry name" value="FabD/lysophospholipase-like"/>
    <property type="match status" value="1"/>
</dbReference>
<keyword evidence="3" id="KW-0596">Phosphopantetheine</keyword>
<dbReference type="InterPro" id="IPR016039">
    <property type="entry name" value="Thiolase-like"/>
</dbReference>
<keyword evidence="5" id="KW-0808">Transferase</keyword>
<dbReference type="Pfam" id="PF21394">
    <property type="entry name" value="Beta-ketacyl_N"/>
    <property type="match status" value="1"/>
</dbReference>
<dbReference type="GO" id="GO:0004315">
    <property type="term" value="F:3-oxoacyl-[acyl-carrier-protein] synthase activity"/>
    <property type="evidence" value="ECO:0007669"/>
    <property type="project" value="InterPro"/>
</dbReference>
<dbReference type="OrthoDB" id="499075at2"/>
<dbReference type="InterPro" id="IPR013968">
    <property type="entry name" value="PKS_KR"/>
</dbReference>
<dbReference type="Pfam" id="PF02801">
    <property type="entry name" value="Ketoacyl-synt_C"/>
    <property type="match status" value="1"/>
</dbReference>
<feature type="domain" description="Ketosynthase family 3 (KS3)" evidence="23">
    <location>
        <begin position="1"/>
        <end position="427"/>
    </location>
</feature>
<evidence type="ECO:0000256" key="20">
    <source>
        <dbReference type="ARBA" id="ARBA00084020"/>
    </source>
</evidence>
<dbReference type="RefSeq" id="WP_144871193.1">
    <property type="nucleotide sequence ID" value="NZ_LR213927.1"/>
</dbReference>
<dbReference type="GO" id="GO:0005886">
    <property type="term" value="C:plasma membrane"/>
    <property type="evidence" value="ECO:0007669"/>
    <property type="project" value="TreeGrafter"/>
</dbReference>
<dbReference type="Pfam" id="PF00109">
    <property type="entry name" value="ketoacyl-synt"/>
    <property type="match status" value="1"/>
</dbReference>
<dbReference type="Pfam" id="PF00698">
    <property type="entry name" value="Acyl_transf_1"/>
    <property type="match status" value="1"/>
</dbReference>
<dbReference type="GO" id="GO:0016491">
    <property type="term" value="F:oxidoreductase activity"/>
    <property type="evidence" value="ECO:0007669"/>
    <property type="project" value="UniProtKB-KW"/>
</dbReference>
<dbReference type="GO" id="GO:0031177">
    <property type="term" value="F:phosphopantetheine binding"/>
    <property type="evidence" value="ECO:0007669"/>
    <property type="project" value="InterPro"/>
</dbReference>
<dbReference type="InterPro" id="IPR057326">
    <property type="entry name" value="KR_dom"/>
</dbReference>
<evidence type="ECO:0000256" key="10">
    <source>
        <dbReference type="ARBA" id="ARBA00023268"/>
    </source>
</evidence>
<dbReference type="Gene3D" id="3.30.70.250">
    <property type="entry name" value="Malonyl-CoA ACP transacylase, ACP-binding"/>
    <property type="match status" value="1"/>
</dbReference>
<gene>
    <name evidence="24" type="ORF">H1P_1760003</name>
</gene>
<dbReference type="EC" id="2.3.1.292" evidence="16"/>
<dbReference type="InterPro" id="IPR001227">
    <property type="entry name" value="Ac_transferase_dom_sf"/>
</dbReference>
<dbReference type="InterPro" id="IPR036736">
    <property type="entry name" value="ACP-like_sf"/>
</dbReference>
<comment type="catalytic activity">
    <reaction evidence="11">
        <text>17-(4-hydroxyphenyl)heptadecanoyl-[(phenol)carboxyphthiodiolenone synthase] + 2 (S)-methylmalonyl-CoA + 3 malonyl-CoA + 5 NADPH + 10 H(+) = C35-(phenol)carboxyphthiodiolenone-[(phenol)carboxyphthiodiolenone synthase] + 5 CO2 + 5 NADP(+) + 5 CoA + 2 H2O</text>
        <dbReference type="Rhea" id="RHEA:57756"/>
        <dbReference type="Rhea" id="RHEA-COMP:14272"/>
        <dbReference type="Rhea" id="RHEA-COMP:14989"/>
        <dbReference type="ChEBI" id="CHEBI:15377"/>
        <dbReference type="ChEBI" id="CHEBI:15378"/>
        <dbReference type="ChEBI" id="CHEBI:16526"/>
        <dbReference type="ChEBI" id="CHEBI:57287"/>
        <dbReference type="ChEBI" id="CHEBI:57327"/>
        <dbReference type="ChEBI" id="CHEBI:57384"/>
        <dbReference type="ChEBI" id="CHEBI:57783"/>
        <dbReference type="ChEBI" id="CHEBI:58349"/>
        <dbReference type="ChEBI" id="CHEBI:133300"/>
        <dbReference type="ChEBI" id="CHEBI:142259"/>
        <dbReference type="EC" id="2.3.1.292"/>
    </reaction>
</comment>
<dbReference type="Pfam" id="PF22621">
    <property type="entry name" value="CurL-like_PKS_C"/>
    <property type="match status" value="1"/>
</dbReference>
<dbReference type="InterPro" id="IPR050091">
    <property type="entry name" value="PKS_NRPS_Biosynth_Enz"/>
</dbReference>
<dbReference type="PROSITE" id="PS00606">
    <property type="entry name" value="KS3_1"/>
    <property type="match status" value="1"/>
</dbReference>
<keyword evidence="7" id="KW-0521">NADP</keyword>
<evidence type="ECO:0000256" key="18">
    <source>
        <dbReference type="ARBA" id="ARBA00075053"/>
    </source>
</evidence>
<dbReference type="GO" id="GO:0034081">
    <property type="term" value="C:polyketide synthase complex"/>
    <property type="evidence" value="ECO:0007669"/>
    <property type="project" value="UniProtKB-ARBA"/>
</dbReference>
<feature type="region of interest" description="Disordered" evidence="21">
    <location>
        <begin position="1431"/>
        <end position="1457"/>
    </location>
</feature>
<dbReference type="EMBL" id="CAACVJ010000086">
    <property type="protein sequence ID" value="VEP12990.1"/>
    <property type="molecule type" value="Genomic_DNA"/>
</dbReference>
<evidence type="ECO:0000313" key="25">
    <source>
        <dbReference type="Proteomes" id="UP000320055"/>
    </source>
</evidence>
<dbReference type="SUPFAM" id="SSF55048">
    <property type="entry name" value="Probable ACP-binding domain of malonyl-CoA ACP transacylase"/>
    <property type="match status" value="1"/>
</dbReference>
<protein>
    <recommendedName>
        <fullName evidence="17">Phenolphthiocerol/phthiocerol polyketide synthase subunit E</fullName>
        <ecNumber evidence="16">2.3.1.292</ecNumber>
    </recommendedName>
    <alternativeName>
        <fullName evidence="19">(Phenol)carboxyphthiodiolenone synthase subunit E</fullName>
    </alternativeName>
    <alternativeName>
        <fullName evidence="20">Beta-ketoacyl-acyl-carrier-protein synthase I</fullName>
    </alternativeName>
    <alternativeName>
        <fullName evidence="18">Phthiocerol synthesis polyketide synthase type I PpsE</fullName>
    </alternativeName>
</protein>
<dbReference type="GO" id="GO:0071770">
    <property type="term" value="P:DIM/DIP cell wall layer assembly"/>
    <property type="evidence" value="ECO:0007669"/>
    <property type="project" value="TreeGrafter"/>
</dbReference>
<keyword evidence="4" id="KW-0597">Phosphoprotein</keyword>
<evidence type="ECO:0000256" key="8">
    <source>
        <dbReference type="ARBA" id="ARBA00023002"/>
    </source>
</evidence>
<comment type="catalytic activity">
    <reaction evidence="13">
        <text>docosanoyl-[(phenol)carboxyphthiodiolenone synthase] + 2 (S)-methylmalonyl-CoA + 3 malonyl-CoA + 5 NADPH + 10 H(+) = C34-carboxyphthiodiolenone-[(phenol)carboxyphthiodiolenone synthase] + 5 CO2 + 5 NADP(+) + 5 CoA + 2 H2O</text>
        <dbReference type="Rhea" id="RHEA:57752"/>
        <dbReference type="Rhea" id="RHEA-COMP:14987"/>
        <dbReference type="Rhea" id="RHEA-COMP:14988"/>
        <dbReference type="ChEBI" id="CHEBI:15377"/>
        <dbReference type="ChEBI" id="CHEBI:15378"/>
        <dbReference type="ChEBI" id="CHEBI:16526"/>
        <dbReference type="ChEBI" id="CHEBI:57287"/>
        <dbReference type="ChEBI" id="CHEBI:57327"/>
        <dbReference type="ChEBI" id="CHEBI:57384"/>
        <dbReference type="ChEBI" id="CHEBI:57783"/>
        <dbReference type="ChEBI" id="CHEBI:58349"/>
        <dbReference type="ChEBI" id="CHEBI:142237"/>
        <dbReference type="ChEBI" id="CHEBI:142238"/>
        <dbReference type="EC" id="2.3.1.292"/>
    </reaction>
</comment>